<comment type="caution">
    <text evidence="2">The sequence shown here is derived from an EMBL/GenBank/DDBJ whole genome shotgun (WGS) entry which is preliminary data.</text>
</comment>
<proteinExistence type="predicted"/>
<organism evidence="2 3">
    <name type="scientific">Dyadobacter helix</name>
    <dbReference type="NCBI Taxonomy" id="2822344"/>
    <lineage>
        <taxon>Bacteria</taxon>
        <taxon>Pseudomonadati</taxon>
        <taxon>Bacteroidota</taxon>
        <taxon>Cytophagia</taxon>
        <taxon>Cytophagales</taxon>
        <taxon>Spirosomataceae</taxon>
        <taxon>Dyadobacter</taxon>
    </lineage>
</organism>
<dbReference type="EMBL" id="CAJRAF010000002">
    <property type="protein sequence ID" value="CAG5002927.1"/>
    <property type="molecule type" value="Genomic_DNA"/>
</dbReference>
<dbReference type="PROSITE" id="PS51257">
    <property type="entry name" value="PROKAR_LIPOPROTEIN"/>
    <property type="match status" value="1"/>
</dbReference>
<dbReference type="InterPro" id="IPR032179">
    <property type="entry name" value="Cry22Aa_Ig-like"/>
</dbReference>
<evidence type="ECO:0000313" key="3">
    <source>
        <dbReference type="Proteomes" id="UP000680038"/>
    </source>
</evidence>
<reference evidence="2" key="1">
    <citation type="submission" date="2021-04" db="EMBL/GenBank/DDBJ databases">
        <authorList>
            <person name="Rodrigo-Torres L."/>
            <person name="Arahal R. D."/>
            <person name="Lucena T."/>
        </authorList>
    </citation>
    <scope>NUCLEOTIDE SEQUENCE</scope>
    <source>
        <strain evidence="2">CECT 9275</strain>
    </source>
</reference>
<name>A0A916JBV3_9BACT</name>
<evidence type="ECO:0000259" key="1">
    <source>
        <dbReference type="Pfam" id="PF16403"/>
    </source>
</evidence>
<feature type="domain" description="Pesticidal crystal protein Cry22Aa Ig-like" evidence="1">
    <location>
        <begin position="40"/>
        <end position="113"/>
    </location>
</feature>
<dbReference type="Pfam" id="PF16403">
    <property type="entry name" value="Bact_surface_Ig-like"/>
    <property type="match status" value="1"/>
</dbReference>
<evidence type="ECO:0000313" key="2">
    <source>
        <dbReference type="EMBL" id="CAG5002927.1"/>
    </source>
</evidence>
<dbReference type="AlphaFoldDB" id="A0A916JBV3"/>
<dbReference type="RefSeq" id="WP_215239553.1">
    <property type="nucleotide sequence ID" value="NZ_CAJRAF010000002.1"/>
</dbReference>
<accession>A0A916JBV3</accession>
<protein>
    <recommendedName>
        <fullName evidence="1">Pesticidal crystal protein Cry22Aa Ig-like domain-containing protein</fullName>
    </recommendedName>
</protein>
<sequence>MKRQLKYIAIAFVGVLGLSCEPDKVTEGISDITYFPEFDYKGDEVVLASCGTAFTDPGVTAVENGADIPVNTTVSAMISGGTVASVPTTADRYTVNYRAVNKDGYPANASRVVWTACTGDLKTSIEGLYTSTVFRNAVSGAQYTNMKYILIRKKPGTENTYQISDAIGGWYQLGRALGDAYLAPGLEVTATNIGTNSFTFGGAPQVLGFGGPVTPKSLTVDPATKTIVLTTAWNVYEFVATLKQVSF</sequence>
<dbReference type="Proteomes" id="UP000680038">
    <property type="component" value="Unassembled WGS sequence"/>
</dbReference>
<keyword evidence="3" id="KW-1185">Reference proteome</keyword>
<gene>
    <name evidence="2" type="ORF">DYBT9275_03001</name>
</gene>